<evidence type="ECO:0000256" key="1">
    <source>
        <dbReference type="ARBA" id="ARBA00004694"/>
    </source>
</evidence>
<feature type="binding site" evidence="10">
    <location>
        <position position="275"/>
    </location>
    <ligand>
        <name>5-aminolevulinate</name>
        <dbReference type="ChEBI" id="CHEBI:356416"/>
        <label>2</label>
    </ligand>
</feature>
<evidence type="ECO:0000256" key="3">
    <source>
        <dbReference type="ARBA" id="ARBA00012053"/>
    </source>
</evidence>
<reference evidence="15" key="2">
    <citation type="submission" date="2014-09" db="EMBL/GenBank/DDBJ databases">
        <title>Criblamydia sequanensis harbors a mega-plasmid encoding arsenite resistance.</title>
        <authorList>
            <person name="Bertelli C."/>
            <person name="Goesmann A."/>
            <person name="Greub G."/>
        </authorList>
    </citation>
    <scope>NUCLEOTIDE SEQUENCE [LARGE SCALE GENOMIC DNA]</scope>
    <source>
        <strain evidence="15">CRIB-18</strain>
    </source>
</reference>
<feature type="binding site" evidence="11">
    <location>
        <position position="120"/>
    </location>
    <ligand>
        <name>Zn(2+)</name>
        <dbReference type="ChEBI" id="CHEBI:29105"/>
        <note>catalytic</note>
    </ligand>
</feature>
<dbReference type="STRING" id="1437425.CSEC_0021"/>
<sequence>MTFPTIRMQRYRQTPHFRNILAETSLTKSNLIFPIFIHEGLSEKKAINLMPGFYQHSLKTLHKEVERICQIGIGSVILFGIPNHKDEMGSSSFEPKGIIQSAIRLIKESFPQIVVIADCCLCEYTSHGHCGLLNNHRIDNDKTLKILEKTALSYAESGADIIAPSGMMDGMIQAIRSVLDTHHFEMVSVMSYAVKYASQFYGPFREAGGSIHNFKGDRKAHQLPPTQKNEALREALLDVEEGADFLIVKPALSYLDIIKTIKEETLLPLVAYNTSGEYAMIKAAFSQGMLADEREAFRETLISMKRAGADLIISYYADEIAKVIP</sequence>
<dbReference type="GO" id="GO:0008270">
    <property type="term" value="F:zinc ion binding"/>
    <property type="evidence" value="ECO:0007669"/>
    <property type="project" value="TreeGrafter"/>
</dbReference>
<comment type="pathway">
    <text evidence="1">Porphyrin-containing compound metabolism; protoporphyrin-IX biosynthesis; coproporphyrinogen-III from 5-aminolevulinate: step 1/4.</text>
</comment>
<keyword evidence="11" id="KW-0862">Zinc</keyword>
<dbReference type="UniPathway" id="UPA00251">
    <property type="reaction ID" value="UER00318"/>
</dbReference>
<dbReference type="Pfam" id="PF00490">
    <property type="entry name" value="ALAD"/>
    <property type="match status" value="1"/>
</dbReference>
<evidence type="ECO:0000256" key="2">
    <source>
        <dbReference type="ARBA" id="ARBA00008055"/>
    </source>
</evidence>
<comment type="caution">
    <text evidence="15">The sequence shown here is derived from an EMBL/GenBank/DDBJ whole genome shotgun (WGS) entry which is preliminary data.</text>
</comment>
<feature type="binding site" evidence="10">
    <location>
        <position position="218"/>
    </location>
    <ligand>
        <name>5-aminolevulinate</name>
        <dbReference type="ChEBI" id="CHEBI:356416"/>
        <label>1</label>
    </ligand>
</feature>
<proteinExistence type="inferred from homology"/>
<dbReference type="PANTHER" id="PTHR11458">
    <property type="entry name" value="DELTA-AMINOLEVULINIC ACID DEHYDRATASE"/>
    <property type="match status" value="1"/>
</dbReference>
<evidence type="ECO:0000256" key="8">
    <source>
        <dbReference type="ARBA" id="ARBA00047651"/>
    </source>
</evidence>
<dbReference type="GO" id="GO:0004655">
    <property type="term" value="F:porphobilinogen synthase activity"/>
    <property type="evidence" value="ECO:0007669"/>
    <property type="project" value="UniProtKB-EC"/>
</dbReference>
<evidence type="ECO:0000256" key="4">
    <source>
        <dbReference type="ARBA" id="ARBA00020771"/>
    </source>
</evidence>
<feature type="active site" description="Schiff-base intermediate with substrate" evidence="9">
    <location>
        <position position="249"/>
    </location>
</feature>
<dbReference type="CDD" id="cd00384">
    <property type="entry name" value="ALAD_PBGS"/>
    <property type="match status" value="1"/>
</dbReference>
<dbReference type="InterPro" id="IPR013785">
    <property type="entry name" value="Aldolase_TIM"/>
</dbReference>
<dbReference type="SMART" id="SM01004">
    <property type="entry name" value="ALAD"/>
    <property type="match status" value="1"/>
</dbReference>
<organism evidence="15 16">
    <name type="scientific">Candidatus Criblamydia sequanensis CRIB-18</name>
    <dbReference type="NCBI Taxonomy" id="1437425"/>
    <lineage>
        <taxon>Bacteria</taxon>
        <taxon>Pseudomonadati</taxon>
        <taxon>Chlamydiota</taxon>
        <taxon>Chlamydiia</taxon>
        <taxon>Parachlamydiales</taxon>
        <taxon>Candidatus Criblamydiaceae</taxon>
        <taxon>Candidatus Criblamydia</taxon>
    </lineage>
</organism>
<evidence type="ECO:0000313" key="16">
    <source>
        <dbReference type="Proteomes" id="UP000031552"/>
    </source>
</evidence>
<dbReference type="FunFam" id="3.20.20.70:FF:000019">
    <property type="entry name" value="Delta-aminolevulinic acid dehydratase"/>
    <property type="match status" value="1"/>
</dbReference>
<dbReference type="InterPro" id="IPR001731">
    <property type="entry name" value="ALAD"/>
</dbReference>
<reference evidence="15" key="1">
    <citation type="submission" date="2013-12" db="EMBL/GenBank/DDBJ databases">
        <authorList>
            <person name="Linke B."/>
        </authorList>
    </citation>
    <scope>NUCLEOTIDE SEQUENCE [LARGE SCALE GENOMIC DNA]</scope>
    <source>
        <strain evidence="15">CRIB-18</strain>
    </source>
</reference>
<evidence type="ECO:0000256" key="11">
    <source>
        <dbReference type="PIRSR" id="PIRSR001415-3"/>
    </source>
</evidence>
<accession>A0A090CZK5</accession>
<feature type="binding site" evidence="10">
    <location>
        <position position="315"/>
    </location>
    <ligand>
        <name>5-aminolevulinate</name>
        <dbReference type="ChEBI" id="CHEBI:356416"/>
        <label>2</label>
    </ligand>
</feature>
<dbReference type="PROSITE" id="PS00169">
    <property type="entry name" value="D_ALA_DEHYDRATASE"/>
    <property type="match status" value="1"/>
</dbReference>
<keyword evidence="11" id="KW-0479">Metal-binding</keyword>
<evidence type="ECO:0000256" key="12">
    <source>
        <dbReference type="PIRSR" id="PIRSR001415-5"/>
    </source>
</evidence>
<protein>
    <recommendedName>
        <fullName evidence="4 13">Delta-aminolevulinic acid dehydratase</fullName>
        <ecNumber evidence="3 13">4.2.1.24</ecNumber>
    </recommendedName>
</protein>
<comment type="subunit">
    <text evidence="13">Homooctamer.</text>
</comment>
<keyword evidence="16" id="KW-1185">Reference proteome</keyword>
<feature type="binding site" evidence="10">
    <location>
        <position position="205"/>
    </location>
    <ligand>
        <name>5-aminolevulinate</name>
        <dbReference type="ChEBI" id="CHEBI:356416"/>
        <label>1</label>
    </ligand>
</feature>
<dbReference type="NCBIfam" id="NF006762">
    <property type="entry name" value="PRK09283.1"/>
    <property type="match status" value="1"/>
</dbReference>
<comment type="similarity">
    <text evidence="2 14">Belongs to the ALAD family.</text>
</comment>
<feature type="binding site" evidence="11">
    <location>
        <position position="130"/>
    </location>
    <ligand>
        <name>Zn(2+)</name>
        <dbReference type="ChEBI" id="CHEBI:29105"/>
        <note>catalytic</note>
    </ligand>
</feature>
<comment type="catalytic activity">
    <reaction evidence="8 13">
        <text>2 5-aminolevulinate = porphobilinogen + 2 H2O + H(+)</text>
        <dbReference type="Rhea" id="RHEA:24064"/>
        <dbReference type="ChEBI" id="CHEBI:15377"/>
        <dbReference type="ChEBI" id="CHEBI:15378"/>
        <dbReference type="ChEBI" id="CHEBI:58126"/>
        <dbReference type="ChEBI" id="CHEBI:356416"/>
        <dbReference type="EC" id="4.2.1.24"/>
    </reaction>
</comment>
<dbReference type="AlphaFoldDB" id="A0A090CZK5"/>
<evidence type="ECO:0000256" key="7">
    <source>
        <dbReference type="ARBA" id="ARBA00023244"/>
    </source>
</evidence>
<evidence type="ECO:0000256" key="5">
    <source>
        <dbReference type="ARBA" id="ARBA00023133"/>
    </source>
</evidence>
<feature type="active site" description="Schiff-base intermediate with substrate" evidence="9">
    <location>
        <position position="195"/>
    </location>
</feature>
<dbReference type="EC" id="4.2.1.24" evidence="3 13"/>
<name>A0A090CZK5_9BACT</name>
<feature type="binding site" evidence="12">
    <location>
        <position position="234"/>
    </location>
    <ligand>
        <name>Mg(2+)</name>
        <dbReference type="ChEBI" id="CHEBI:18420"/>
    </ligand>
</feature>
<evidence type="ECO:0000256" key="10">
    <source>
        <dbReference type="PIRSR" id="PIRSR001415-2"/>
    </source>
</evidence>
<evidence type="ECO:0000313" key="15">
    <source>
        <dbReference type="EMBL" id="CDR32865.1"/>
    </source>
</evidence>
<dbReference type="RefSeq" id="WP_041016395.1">
    <property type="nucleotide sequence ID" value="NZ_CCEJ010000001.1"/>
</dbReference>
<gene>
    <name evidence="15" type="primary">hemB</name>
    <name evidence="15" type="ORF">CSEC_0021</name>
</gene>
<dbReference type="GO" id="GO:0005829">
    <property type="term" value="C:cytosol"/>
    <property type="evidence" value="ECO:0007669"/>
    <property type="project" value="TreeGrafter"/>
</dbReference>
<evidence type="ECO:0000256" key="9">
    <source>
        <dbReference type="PIRSR" id="PIRSR001415-1"/>
    </source>
</evidence>
<evidence type="ECO:0000256" key="13">
    <source>
        <dbReference type="RuleBase" id="RU000515"/>
    </source>
</evidence>
<keyword evidence="12" id="KW-0460">Magnesium</keyword>
<evidence type="ECO:0000256" key="14">
    <source>
        <dbReference type="RuleBase" id="RU004161"/>
    </source>
</evidence>
<dbReference type="Gene3D" id="3.20.20.70">
    <property type="entry name" value="Aldolase class I"/>
    <property type="match status" value="1"/>
</dbReference>
<keyword evidence="7 13" id="KW-0627">Porphyrin biosynthesis</keyword>
<keyword evidence="5" id="KW-0350">Heme biosynthesis</keyword>
<dbReference type="Proteomes" id="UP000031552">
    <property type="component" value="Unassembled WGS sequence"/>
</dbReference>
<dbReference type="PRINTS" id="PR00144">
    <property type="entry name" value="DALDHYDRTASE"/>
</dbReference>
<dbReference type="PANTHER" id="PTHR11458:SF0">
    <property type="entry name" value="DELTA-AMINOLEVULINIC ACID DEHYDRATASE"/>
    <property type="match status" value="1"/>
</dbReference>
<dbReference type="GO" id="GO:0006782">
    <property type="term" value="P:protoporphyrinogen IX biosynthetic process"/>
    <property type="evidence" value="ECO:0007669"/>
    <property type="project" value="UniProtKB-UniPathway"/>
</dbReference>
<feature type="binding site" evidence="11">
    <location>
        <position position="122"/>
    </location>
    <ligand>
        <name>Zn(2+)</name>
        <dbReference type="ChEBI" id="CHEBI:29105"/>
        <note>catalytic</note>
    </ligand>
</feature>
<evidence type="ECO:0000256" key="6">
    <source>
        <dbReference type="ARBA" id="ARBA00023239"/>
    </source>
</evidence>
<dbReference type="PIRSF" id="PIRSF001415">
    <property type="entry name" value="Porphbilin_synth"/>
    <property type="match status" value="1"/>
</dbReference>
<dbReference type="EMBL" id="CCEJ010000001">
    <property type="protein sequence ID" value="CDR32865.1"/>
    <property type="molecule type" value="Genomic_DNA"/>
</dbReference>
<dbReference type="SUPFAM" id="SSF51569">
    <property type="entry name" value="Aldolase"/>
    <property type="match status" value="1"/>
</dbReference>
<dbReference type="InterPro" id="IPR030656">
    <property type="entry name" value="ALAD_AS"/>
</dbReference>
<keyword evidence="6 13" id="KW-0456">Lyase</keyword>
<dbReference type="eggNOG" id="COG0113">
    <property type="taxonomic scope" value="Bacteria"/>
</dbReference>
<dbReference type="OrthoDB" id="9805001at2"/>